<evidence type="ECO:0000313" key="2">
    <source>
        <dbReference type="Proteomes" id="UP000828390"/>
    </source>
</evidence>
<keyword evidence="2" id="KW-1185">Reference proteome</keyword>
<dbReference type="EMBL" id="JAIWYP010000016">
    <property type="protein sequence ID" value="KAH3697252.1"/>
    <property type="molecule type" value="Genomic_DNA"/>
</dbReference>
<proteinExistence type="predicted"/>
<accession>A0A9D4BJJ2</accession>
<evidence type="ECO:0000313" key="1">
    <source>
        <dbReference type="EMBL" id="KAH3697252.1"/>
    </source>
</evidence>
<name>A0A9D4BJJ2_DREPO</name>
<comment type="caution">
    <text evidence="1">The sequence shown here is derived from an EMBL/GenBank/DDBJ whole genome shotgun (WGS) entry which is preliminary data.</text>
</comment>
<sequence>MGGTARIANSSSVPGLGIVTTVELVSRHRPIPTTRAAIALQGGKEKVAISLTAAVDYIAPISVFAWNMERTTSVYARMVGPERIVNLSSVLGQDIVMTVELAFQHQPIPTSRAAIALPGGKEKTSILLTVAVENTAQMMLFV</sequence>
<gene>
    <name evidence="1" type="ORF">DPMN_084744</name>
</gene>
<dbReference type="Proteomes" id="UP000828390">
    <property type="component" value="Unassembled WGS sequence"/>
</dbReference>
<dbReference type="AlphaFoldDB" id="A0A9D4BJJ2"/>
<protein>
    <submittedName>
        <fullName evidence="1">Uncharacterized protein</fullName>
    </submittedName>
</protein>
<reference evidence="1" key="2">
    <citation type="submission" date="2020-11" db="EMBL/GenBank/DDBJ databases">
        <authorList>
            <person name="McCartney M.A."/>
            <person name="Auch B."/>
            <person name="Kono T."/>
            <person name="Mallez S."/>
            <person name="Becker A."/>
            <person name="Gohl D.M."/>
            <person name="Silverstein K.A.T."/>
            <person name="Koren S."/>
            <person name="Bechman K.B."/>
            <person name="Herman A."/>
            <person name="Abrahante J.E."/>
            <person name="Garbe J."/>
        </authorList>
    </citation>
    <scope>NUCLEOTIDE SEQUENCE</scope>
    <source>
        <strain evidence="1">Duluth1</strain>
        <tissue evidence="1">Whole animal</tissue>
    </source>
</reference>
<organism evidence="1 2">
    <name type="scientific">Dreissena polymorpha</name>
    <name type="common">Zebra mussel</name>
    <name type="synonym">Mytilus polymorpha</name>
    <dbReference type="NCBI Taxonomy" id="45954"/>
    <lineage>
        <taxon>Eukaryota</taxon>
        <taxon>Metazoa</taxon>
        <taxon>Spiralia</taxon>
        <taxon>Lophotrochozoa</taxon>
        <taxon>Mollusca</taxon>
        <taxon>Bivalvia</taxon>
        <taxon>Autobranchia</taxon>
        <taxon>Heteroconchia</taxon>
        <taxon>Euheterodonta</taxon>
        <taxon>Imparidentia</taxon>
        <taxon>Neoheterodontei</taxon>
        <taxon>Myida</taxon>
        <taxon>Dreissenoidea</taxon>
        <taxon>Dreissenidae</taxon>
        <taxon>Dreissena</taxon>
    </lineage>
</organism>
<reference evidence="1" key="1">
    <citation type="journal article" date="2019" name="bioRxiv">
        <title>The Genome of the Zebra Mussel, Dreissena polymorpha: A Resource for Invasive Species Research.</title>
        <authorList>
            <person name="McCartney M.A."/>
            <person name="Auch B."/>
            <person name="Kono T."/>
            <person name="Mallez S."/>
            <person name="Zhang Y."/>
            <person name="Obille A."/>
            <person name="Becker A."/>
            <person name="Abrahante J.E."/>
            <person name="Garbe J."/>
            <person name="Badalamenti J.P."/>
            <person name="Herman A."/>
            <person name="Mangelson H."/>
            <person name="Liachko I."/>
            <person name="Sullivan S."/>
            <person name="Sone E.D."/>
            <person name="Koren S."/>
            <person name="Silverstein K.A.T."/>
            <person name="Beckman K.B."/>
            <person name="Gohl D.M."/>
        </authorList>
    </citation>
    <scope>NUCLEOTIDE SEQUENCE</scope>
    <source>
        <strain evidence="1">Duluth1</strain>
        <tissue evidence="1">Whole animal</tissue>
    </source>
</reference>